<dbReference type="Pfam" id="PF07417">
    <property type="entry name" value="Crl"/>
    <property type="match status" value="1"/>
</dbReference>
<dbReference type="EMBL" id="JBHSAF010000001">
    <property type="protein sequence ID" value="MFC3911995.1"/>
    <property type="molecule type" value="Genomic_DNA"/>
</dbReference>
<evidence type="ECO:0000256" key="2">
    <source>
        <dbReference type="ARBA" id="ARBA00023015"/>
    </source>
</evidence>
<proteinExistence type="predicted"/>
<name>A0ABV8CIG4_9GAMM</name>
<reference evidence="6" key="1">
    <citation type="journal article" date="2019" name="Int. J. Syst. Evol. Microbiol.">
        <title>The Global Catalogue of Microorganisms (GCM) 10K type strain sequencing project: providing services to taxonomists for standard genome sequencing and annotation.</title>
        <authorList>
            <consortium name="The Broad Institute Genomics Platform"/>
            <consortium name="The Broad Institute Genome Sequencing Center for Infectious Disease"/>
            <person name="Wu L."/>
            <person name="Ma J."/>
        </authorList>
    </citation>
    <scope>NUCLEOTIDE SEQUENCE [LARGE SCALE GENOMIC DNA]</scope>
    <source>
        <strain evidence="6">CCUG 54939</strain>
    </source>
</reference>
<dbReference type="Gene3D" id="3.30.310.230">
    <property type="entry name" value="Sigma factor-binding protein Crl monomer"/>
    <property type="match status" value="1"/>
</dbReference>
<keyword evidence="2" id="KW-0805">Transcription regulation</keyword>
<dbReference type="InterPro" id="IPR009986">
    <property type="entry name" value="Tscrpt_reg_Crl"/>
</dbReference>
<evidence type="ECO:0000256" key="1">
    <source>
        <dbReference type="ARBA" id="ARBA00022490"/>
    </source>
</evidence>
<sequence>MSPLMPHRQLIKEFMTLGPYLRQEQCEPGRYFFDCLASCLNLNAAPERREFWGWWLVLESCEGGFSCQSEIGLFNKEGIWTNRQPGVAEQESVIHSRQRFVHELQQRLARWEMAMVGDLMPADPASSLV</sequence>
<evidence type="ECO:0000313" key="5">
    <source>
        <dbReference type="EMBL" id="MFC3911995.1"/>
    </source>
</evidence>
<evidence type="ECO:0000256" key="3">
    <source>
        <dbReference type="ARBA" id="ARBA00023159"/>
    </source>
</evidence>
<dbReference type="RefSeq" id="WP_377149902.1">
    <property type="nucleotide sequence ID" value="NZ_JBHSAF010000001.1"/>
</dbReference>
<comment type="caution">
    <text evidence="5">The sequence shown here is derived from an EMBL/GenBank/DDBJ whole genome shotgun (WGS) entry which is preliminary data.</text>
</comment>
<keyword evidence="1" id="KW-0963">Cytoplasm</keyword>
<evidence type="ECO:0000313" key="6">
    <source>
        <dbReference type="Proteomes" id="UP001595692"/>
    </source>
</evidence>
<keyword evidence="6" id="KW-1185">Reference proteome</keyword>
<gene>
    <name evidence="5" type="primary">crl</name>
    <name evidence="5" type="ORF">ACFOSS_00745</name>
</gene>
<keyword evidence="4" id="KW-0804">Transcription</keyword>
<dbReference type="NCBIfam" id="NF008217">
    <property type="entry name" value="PRK10984.1"/>
    <property type="match status" value="1"/>
</dbReference>
<keyword evidence="3" id="KW-0010">Activator</keyword>
<protein>
    <submittedName>
        <fullName evidence="5">Sigma factor-binding protein Crl</fullName>
    </submittedName>
</protein>
<evidence type="ECO:0000256" key="4">
    <source>
        <dbReference type="ARBA" id="ARBA00023163"/>
    </source>
</evidence>
<dbReference type="InterPro" id="IPR038208">
    <property type="entry name" value="Tscrpt_reg_Crl_sf"/>
</dbReference>
<accession>A0ABV8CIG4</accession>
<organism evidence="5 6">
    <name type="scientific">Pseudaeromonas sharmana</name>
    <dbReference type="NCBI Taxonomy" id="328412"/>
    <lineage>
        <taxon>Bacteria</taxon>
        <taxon>Pseudomonadati</taxon>
        <taxon>Pseudomonadota</taxon>
        <taxon>Gammaproteobacteria</taxon>
        <taxon>Aeromonadales</taxon>
        <taxon>Aeromonadaceae</taxon>
        <taxon>Pseudaeromonas</taxon>
    </lineage>
</organism>
<dbReference type="Proteomes" id="UP001595692">
    <property type="component" value="Unassembled WGS sequence"/>
</dbReference>